<dbReference type="EMBL" id="GG658170">
    <property type="protein sequence ID" value="EEO30719.1"/>
    <property type="molecule type" value="Genomic_DNA"/>
</dbReference>
<dbReference type="InterPro" id="IPR027791">
    <property type="entry name" value="Galactosyl_T_C"/>
</dbReference>
<feature type="domain" description="Galactosyltransferase C-terminal" evidence="3">
    <location>
        <begin position="187"/>
        <end position="229"/>
    </location>
</feature>
<dbReference type="PANTHER" id="PTHR43685">
    <property type="entry name" value="GLYCOSYLTRANSFERASE"/>
    <property type="match status" value="1"/>
</dbReference>
<dbReference type="GeneID" id="77134253"/>
<feature type="domain" description="Glycosyltransferase 2-like" evidence="2">
    <location>
        <begin position="6"/>
        <end position="106"/>
    </location>
</feature>
<sequence>MTHPISVIISTRNSPEWLEKVLWGYENQNYKQFQLIIADDGSTHQTRTLIDNFRKTSGMEVEHLWHPQNGCQKSRMLNRAVMHAEGDYLIFTEDNCIPRFDFVKNHKNKATPNHFLSGGHSKLPMCCSLQIGQEEILSNDAFDIMWLQSHGYPTYAKKLRLIARWPFNALLNLIPTENRWNGHNASGWKSDIISVNGFDERILDGGEDKEIGDRLKNSGVRVKRIRYSAVCVHLSHIFGFDDSVITEATRLIQNETKSMFSKYTDHGILKS</sequence>
<dbReference type="InterPro" id="IPR001173">
    <property type="entry name" value="Glyco_trans_2-like"/>
</dbReference>
<dbReference type="AlphaFoldDB" id="C3XBZ3"/>
<keyword evidence="4" id="KW-0328">Glycosyltransferase</keyword>
<dbReference type="PANTHER" id="PTHR43685:SF3">
    <property type="entry name" value="SLR2126 PROTEIN"/>
    <property type="match status" value="1"/>
</dbReference>
<evidence type="ECO:0000256" key="1">
    <source>
        <dbReference type="ARBA" id="ARBA00022679"/>
    </source>
</evidence>
<dbReference type="eggNOG" id="COG1215">
    <property type="taxonomic scope" value="Bacteria"/>
</dbReference>
<keyword evidence="5" id="KW-1185">Reference proteome</keyword>
<dbReference type="InterPro" id="IPR050834">
    <property type="entry name" value="Glycosyltransf_2"/>
</dbReference>
<dbReference type="SUPFAM" id="SSF53448">
    <property type="entry name" value="Nucleotide-diphospho-sugar transferases"/>
    <property type="match status" value="1"/>
</dbReference>
<dbReference type="InterPro" id="IPR029044">
    <property type="entry name" value="Nucleotide-diphossugar_trans"/>
</dbReference>
<reference evidence="4 5" key="1">
    <citation type="submission" date="2009-02" db="EMBL/GenBank/DDBJ databases">
        <title>The Genome Sequence of Oxalobacter formigenes OXCC13.</title>
        <authorList>
            <consortium name="The Broad Institute Genome Sequencing Platform"/>
            <person name="Ward D."/>
            <person name="Young S.K."/>
            <person name="Kodira C.D."/>
            <person name="Zeng Q."/>
            <person name="Koehrsen M."/>
            <person name="Alvarado L."/>
            <person name="Berlin A."/>
            <person name="Borenstein D."/>
            <person name="Chen Z."/>
            <person name="Engels R."/>
            <person name="Freedman E."/>
            <person name="Gellesch M."/>
            <person name="Goldberg J."/>
            <person name="Griggs A."/>
            <person name="Gujja S."/>
            <person name="Heiman D."/>
            <person name="Hepburn T."/>
            <person name="Howarth C."/>
            <person name="Jen D."/>
            <person name="Larson L."/>
            <person name="Lewis B."/>
            <person name="Mehta T."/>
            <person name="Park D."/>
            <person name="Pearson M."/>
            <person name="Roberts A."/>
            <person name="Saif S."/>
            <person name="Shea T."/>
            <person name="Shenoy N."/>
            <person name="Sisk P."/>
            <person name="Stolte C."/>
            <person name="Sykes S."/>
            <person name="Walk T."/>
            <person name="White J."/>
            <person name="Yandava C."/>
            <person name="Allison M.J."/>
            <person name="Lander E."/>
            <person name="Nusbaum C."/>
            <person name="Galagan J."/>
            <person name="Birren B."/>
        </authorList>
    </citation>
    <scope>NUCLEOTIDE SEQUENCE [LARGE SCALE GENOMIC DNA]</scope>
    <source>
        <strain evidence="4 5">OXCC13</strain>
    </source>
</reference>
<name>C3XBZ3_OXAFO</name>
<dbReference type="Pfam" id="PF00535">
    <property type="entry name" value="Glycos_transf_2"/>
    <property type="match status" value="1"/>
</dbReference>
<dbReference type="Pfam" id="PF02709">
    <property type="entry name" value="Glyco_transf_7C"/>
    <property type="match status" value="1"/>
</dbReference>
<evidence type="ECO:0000259" key="3">
    <source>
        <dbReference type="Pfam" id="PF02709"/>
    </source>
</evidence>
<proteinExistence type="predicted"/>
<dbReference type="RefSeq" id="WP_005882125.1">
    <property type="nucleotide sequence ID" value="NZ_CP019430.1"/>
</dbReference>
<gene>
    <name evidence="4" type="ORF">OFBG_01747</name>
</gene>
<dbReference type="GO" id="GO:0016757">
    <property type="term" value="F:glycosyltransferase activity"/>
    <property type="evidence" value="ECO:0007669"/>
    <property type="project" value="UniProtKB-KW"/>
</dbReference>
<evidence type="ECO:0000313" key="5">
    <source>
        <dbReference type="Proteomes" id="UP000005089"/>
    </source>
</evidence>
<protein>
    <submittedName>
        <fullName evidence="4">Glycosyltransferase, group 2 family protein</fullName>
        <ecNumber evidence="4">2.4.-.-</ecNumber>
    </submittedName>
</protein>
<evidence type="ECO:0000259" key="2">
    <source>
        <dbReference type="Pfam" id="PF00535"/>
    </source>
</evidence>
<keyword evidence="1 4" id="KW-0808">Transferase</keyword>
<dbReference type="EC" id="2.4.-.-" evidence="4"/>
<accession>C3XBZ3</accession>
<dbReference type="Gene3D" id="3.90.550.10">
    <property type="entry name" value="Spore Coat Polysaccharide Biosynthesis Protein SpsA, Chain A"/>
    <property type="match status" value="1"/>
</dbReference>
<dbReference type="OrthoDB" id="9801954at2"/>
<organism evidence="4 5">
    <name type="scientific">Oxalobacter formigenes OXCC13</name>
    <dbReference type="NCBI Taxonomy" id="556269"/>
    <lineage>
        <taxon>Bacteria</taxon>
        <taxon>Pseudomonadati</taxon>
        <taxon>Pseudomonadota</taxon>
        <taxon>Betaproteobacteria</taxon>
        <taxon>Burkholderiales</taxon>
        <taxon>Oxalobacteraceae</taxon>
        <taxon>Oxalobacter</taxon>
    </lineage>
</organism>
<dbReference type="Proteomes" id="UP000005089">
    <property type="component" value="Unassembled WGS sequence"/>
</dbReference>
<evidence type="ECO:0000313" key="4">
    <source>
        <dbReference type="EMBL" id="EEO30719.1"/>
    </source>
</evidence>
<dbReference type="HOGENOM" id="CLU_025996_24_0_4"/>